<dbReference type="SUPFAM" id="SSF46689">
    <property type="entry name" value="Homeodomain-like"/>
    <property type="match status" value="1"/>
</dbReference>
<sequence length="169" mass="19327">MTLKIDKKDKIIESAVSVFADDGYHKATTKKIALAAGVTQPYIFHFFRNKEDLFIHVIDYSYNRIHQTFMEVDAPADKLIETMGQSFVKMLETHRKEVLMVMQAYTIAETVIREHSALLYTRMFDDISAKLRKKGIQFPEQIASNFIGTGLLITVSEVLGLPQLRQPSK</sequence>
<evidence type="ECO:0000259" key="4">
    <source>
        <dbReference type="PROSITE" id="PS50977"/>
    </source>
</evidence>
<dbReference type="InterPro" id="IPR009057">
    <property type="entry name" value="Homeodomain-like_sf"/>
</dbReference>
<evidence type="ECO:0000256" key="3">
    <source>
        <dbReference type="PROSITE-ProRule" id="PRU00335"/>
    </source>
</evidence>
<reference evidence="5" key="1">
    <citation type="submission" date="2021-01" db="EMBL/GenBank/DDBJ databases">
        <title>Genomic Encyclopedia of Type Strains, Phase IV (KMG-IV): sequencing the most valuable type-strain genomes for metagenomic binning, comparative biology and taxonomic classification.</title>
        <authorList>
            <person name="Goeker M."/>
        </authorList>
    </citation>
    <scope>NUCLEOTIDE SEQUENCE</scope>
    <source>
        <strain evidence="5">DSM 21943</strain>
    </source>
</reference>
<dbReference type="PROSITE" id="PS50977">
    <property type="entry name" value="HTH_TETR_2"/>
    <property type="match status" value="1"/>
</dbReference>
<dbReference type="InterPro" id="IPR001647">
    <property type="entry name" value="HTH_TetR"/>
</dbReference>
<accession>A0ABS2SXI5</accession>
<dbReference type="PANTHER" id="PTHR43479">
    <property type="entry name" value="ACREF/ENVCD OPERON REPRESSOR-RELATED"/>
    <property type="match status" value="1"/>
</dbReference>
<keyword evidence="1" id="KW-0678">Repressor</keyword>
<dbReference type="InterPro" id="IPR023772">
    <property type="entry name" value="DNA-bd_HTH_TetR-type_CS"/>
</dbReference>
<dbReference type="Proteomes" id="UP001179280">
    <property type="component" value="Unassembled WGS sequence"/>
</dbReference>
<protein>
    <submittedName>
        <fullName evidence="5">AcrR family transcriptional regulator</fullName>
    </submittedName>
</protein>
<evidence type="ECO:0000256" key="2">
    <source>
        <dbReference type="ARBA" id="ARBA00023125"/>
    </source>
</evidence>
<keyword evidence="6" id="KW-1185">Reference proteome</keyword>
<gene>
    <name evidence="5" type="ORF">JOC54_003225</name>
</gene>
<evidence type="ECO:0000313" key="5">
    <source>
        <dbReference type="EMBL" id="MBM7839945.1"/>
    </source>
</evidence>
<comment type="caution">
    <text evidence="5">The sequence shown here is derived from an EMBL/GenBank/DDBJ whole genome shotgun (WGS) entry which is preliminary data.</text>
</comment>
<dbReference type="RefSeq" id="WP_204467290.1">
    <property type="nucleotide sequence ID" value="NZ_JAFBCV010000010.1"/>
</dbReference>
<evidence type="ECO:0000256" key="1">
    <source>
        <dbReference type="ARBA" id="ARBA00022491"/>
    </source>
</evidence>
<dbReference type="PROSITE" id="PS01081">
    <property type="entry name" value="HTH_TETR_1"/>
    <property type="match status" value="1"/>
</dbReference>
<dbReference type="Pfam" id="PF00440">
    <property type="entry name" value="TetR_N"/>
    <property type="match status" value="1"/>
</dbReference>
<dbReference type="Gene3D" id="1.10.357.10">
    <property type="entry name" value="Tetracycline Repressor, domain 2"/>
    <property type="match status" value="1"/>
</dbReference>
<feature type="domain" description="HTH tetR-type" evidence="4">
    <location>
        <begin position="5"/>
        <end position="65"/>
    </location>
</feature>
<keyword evidence="2 3" id="KW-0238">DNA-binding</keyword>
<name>A0ABS2SXI5_9BACI</name>
<proteinExistence type="predicted"/>
<dbReference type="PANTHER" id="PTHR43479:SF11">
    <property type="entry name" value="ACREF_ENVCD OPERON REPRESSOR-RELATED"/>
    <property type="match status" value="1"/>
</dbReference>
<organism evidence="5 6">
    <name type="scientific">Shouchella xiaoxiensis</name>
    <dbReference type="NCBI Taxonomy" id="766895"/>
    <lineage>
        <taxon>Bacteria</taxon>
        <taxon>Bacillati</taxon>
        <taxon>Bacillota</taxon>
        <taxon>Bacilli</taxon>
        <taxon>Bacillales</taxon>
        <taxon>Bacillaceae</taxon>
        <taxon>Shouchella</taxon>
    </lineage>
</organism>
<feature type="DNA-binding region" description="H-T-H motif" evidence="3">
    <location>
        <begin position="28"/>
        <end position="47"/>
    </location>
</feature>
<evidence type="ECO:0000313" key="6">
    <source>
        <dbReference type="Proteomes" id="UP001179280"/>
    </source>
</evidence>
<dbReference type="PRINTS" id="PR00455">
    <property type="entry name" value="HTHTETR"/>
</dbReference>
<dbReference type="InterPro" id="IPR050624">
    <property type="entry name" value="HTH-type_Tx_Regulator"/>
</dbReference>
<dbReference type="EMBL" id="JAFBCV010000010">
    <property type="protein sequence ID" value="MBM7839945.1"/>
    <property type="molecule type" value="Genomic_DNA"/>
</dbReference>